<dbReference type="InterPro" id="IPR033116">
    <property type="entry name" value="TRYPSIN_SER"/>
</dbReference>
<feature type="domain" description="Peptidase S1" evidence="8">
    <location>
        <begin position="64"/>
        <end position="294"/>
    </location>
</feature>
<dbReference type="Pfam" id="PF00089">
    <property type="entry name" value="Trypsin"/>
    <property type="match status" value="1"/>
</dbReference>
<dbReference type="PROSITE" id="PS00134">
    <property type="entry name" value="TRYPSIN_HIS"/>
    <property type="match status" value="1"/>
</dbReference>
<organism evidence="9 10">
    <name type="scientific">Rhynchophorus ferrugineus</name>
    <name type="common">Red palm weevil</name>
    <name type="synonym">Curculio ferrugineus</name>
    <dbReference type="NCBI Taxonomy" id="354439"/>
    <lineage>
        <taxon>Eukaryota</taxon>
        <taxon>Metazoa</taxon>
        <taxon>Ecdysozoa</taxon>
        <taxon>Arthropoda</taxon>
        <taxon>Hexapoda</taxon>
        <taxon>Insecta</taxon>
        <taxon>Pterygota</taxon>
        <taxon>Neoptera</taxon>
        <taxon>Endopterygota</taxon>
        <taxon>Coleoptera</taxon>
        <taxon>Polyphaga</taxon>
        <taxon>Cucujiformia</taxon>
        <taxon>Curculionidae</taxon>
        <taxon>Dryophthorinae</taxon>
        <taxon>Rhynchophorus</taxon>
    </lineage>
</organism>
<evidence type="ECO:0000313" key="10">
    <source>
        <dbReference type="Proteomes" id="UP000625711"/>
    </source>
</evidence>
<dbReference type="PANTHER" id="PTHR24276:SF91">
    <property type="entry name" value="AT26814P-RELATED"/>
    <property type="match status" value="1"/>
</dbReference>
<dbReference type="EMBL" id="JAACXV010014401">
    <property type="protein sequence ID" value="KAF7267628.1"/>
    <property type="molecule type" value="Genomic_DNA"/>
</dbReference>
<dbReference type="PROSITE" id="PS00135">
    <property type="entry name" value="TRYPSIN_SER"/>
    <property type="match status" value="1"/>
</dbReference>
<name>A0A834M1M3_RHYFE</name>
<sequence length="294" mass="32655">MSKQQIYLILLLISNIQSHKIDENTFLNAKPMILENYNIVRNLFPHLKYKNIEQKPLNYMDLRIVGGIESIPNSRNYQVAVFMHFKNATGFCGGSLLNNRTVLTAAHCVDSNHSSLTLIFGGHYMPPAKNDGSIMRNNTNVTVHQGWNISTLEDDIAIVRFDPPVELNEHINVVNLPNCNDKSYLNETALVSGWGRPSDDANIISRVLREVESVIIPNYPCRLAYLGYVAHTHICLSGLDGKGSCNGDSGGPLVVNRTQVGIVSFGTSYGCAVGWPSVYTRVTAYLEWIRTNSA</sequence>
<dbReference type="AlphaFoldDB" id="A0A834M1M3"/>
<proteinExistence type="inferred from homology"/>
<dbReference type="InterPro" id="IPR018114">
    <property type="entry name" value="TRYPSIN_HIS"/>
</dbReference>
<comment type="subcellular location">
    <subcellularLocation>
        <location evidence="1">Secreted</location>
        <location evidence="1">Extracellular space</location>
    </subcellularLocation>
</comment>
<dbReference type="InterPro" id="IPR009003">
    <property type="entry name" value="Peptidase_S1_PA"/>
</dbReference>
<evidence type="ECO:0000256" key="7">
    <source>
        <dbReference type="RuleBase" id="RU363034"/>
    </source>
</evidence>
<dbReference type="Gene3D" id="2.40.10.10">
    <property type="entry name" value="Trypsin-like serine proteases"/>
    <property type="match status" value="1"/>
</dbReference>
<protein>
    <recommendedName>
        <fullName evidence="8">Peptidase S1 domain-containing protein</fullName>
    </recommendedName>
</protein>
<accession>A0A834M1M3</accession>
<dbReference type="InterPro" id="IPR050430">
    <property type="entry name" value="Peptidase_S1"/>
</dbReference>
<dbReference type="Proteomes" id="UP000625711">
    <property type="component" value="Unassembled WGS sequence"/>
</dbReference>
<dbReference type="CDD" id="cd00190">
    <property type="entry name" value="Tryp_SPc"/>
    <property type="match status" value="1"/>
</dbReference>
<keyword evidence="4 7" id="KW-0378">Hydrolase</keyword>
<evidence type="ECO:0000313" key="9">
    <source>
        <dbReference type="EMBL" id="KAF7267628.1"/>
    </source>
</evidence>
<evidence type="ECO:0000259" key="8">
    <source>
        <dbReference type="PROSITE" id="PS50240"/>
    </source>
</evidence>
<dbReference type="FunFam" id="2.40.10.10:FF:000036">
    <property type="entry name" value="Trypsin beta"/>
    <property type="match status" value="1"/>
</dbReference>
<evidence type="ECO:0000256" key="1">
    <source>
        <dbReference type="ARBA" id="ARBA00004239"/>
    </source>
</evidence>
<keyword evidence="10" id="KW-1185">Reference proteome</keyword>
<dbReference type="PANTHER" id="PTHR24276">
    <property type="entry name" value="POLYSERASE-RELATED"/>
    <property type="match status" value="1"/>
</dbReference>
<dbReference type="InterPro" id="IPR001314">
    <property type="entry name" value="Peptidase_S1A"/>
</dbReference>
<gene>
    <name evidence="9" type="ORF">GWI33_019120</name>
</gene>
<evidence type="ECO:0000256" key="3">
    <source>
        <dbReference type="ARBA" id="ARBA00022670"/>
    </source>
</evidence>
<evidence type="ECO:0000256" key="5">
    <source>
        <dbReference type="ARBA" id="ARBA00022825"/>
    </source>
</evidence>
<keyword evidence="3 7" id="KW-0645">Protease</keyword>
<keyword evidence="6" id="KW-1015">Disulfide bond</keyword>
<dbReference type="GO" id="GO:0006508">
    <property type="term" value="P:proteolysis"/>
    <property type="evidence" value="ECO:0007669"/>
    <property type="project" value="UniProtKB-KW"/>
</dbReference>
<dbReference type="OrthoDB" id="5565075at2759"/>
<dbReference type="InterPro" id="IPR001254">
    <property type="entry name" value="Trypsin_dom"/>
</dbReference>
<dbReference type="GO" id="GO:0004252">
    <property type="term" value="F:serine-type endopeptidase activity"/>
    <property type="evidence" value="ECO:0007669"/>
    <property type="project" value="InterPro"/>
</dbReference>
<dbReference type="SMART" id="SM00020">
    <property type="entry name" value="Tryp_SPc"/>
    <property type="match status" value="1"/>
</dbReference>
<reference evidence="9" key="1">
    <citation type="submission" date="2020-08" db="EMBL/GenBank/DDBJ databases">
        <title>Genome sequencing and assembly of the red palm weevil Rhynchophorus ferrugineus.</title>
        <authorList>
            <person name="Dias G.B."/>
            <person name="Bergman C.M."/>
            <person name="Manee M."/>
        </authorList>
    </citation>
    <scope>NUCLEOTIDE SEQUENCE</scope>
    <source>
        <strain evidence="9">AA-2017</strain>
        <tissue evidence="9">Whole larva</tissue>
    </source>
</reference>
<dbReference type="SUPFAM" id="SSF50494">
    <property type="entry name" value="Trypsin-like serine proteases"/>
    <property type="match status" value="1"/>
</dbReference>
<dbReference type="GO" id="GO:0005576">
    <property type="term" value="C:extracellular region"/>
    <property type="evidence" value="ECO:0007669"/>
    <property type="project" value="UniProtKB-SubCell"/>
</dbReference>
<dbReference type="PROSITE" id="PS50240">
    <property type="entry name" value="TRYPSIN_DOM"/>
    <property type="match status" value="1"/>
</dbReference>
<comment type="similarity">
    <text evidence="2">Belongs to the peptidase S1 family.</text>
</comment>
<keyword evidence="5 7" id="KW-0720">Serine protease</keyword>
<evidence type="ECO:0000256" key="4">
    <source>
        <dbReference type="ARBA" id="ARBA00022801"/>
    </source>
</evidence>
<comment type="caution">
    <text evidence="9">The sequence shown here is derived from an EMBL/GenBank/DDBJ whole genome shotgun (WGS) entry which is preliminary data.</text>
</comment>
<dbReference type="InterPro" id="IPR043504">
    <property type="entry name" value="Peptidase_S1_PA_chymotrypsin"/>
</dbReference>
<evidence type="ECO:0000256" key="6">
    <source>
        <dbReference type="ARBA" id="ARBA00023157"/>
    </source>
</evidence>
<evidence type="ECO:0000256" key="2">
    <source>
        <dbReference type="ARBA" id="ARBA00007664"/>
    </source>
</evidence>
<dbReference type="PRINTS" id="PR00722">
    <property type="entry name" value="CHYMOTRYPSIN"/>
</dbReference>